<evidence type="ECO:0000313" key="7">
    <source>
        <dbReference type="Proteomes" id="UP001363010"/>
    </source>
</evidence>
<keyword evidence="7" id="KW-1185">Reference proteome</keyword>
<evidence type="ECO:0000256" key="3">
    <source>
        <dbReference type="ARBA" id="ARBA00022840"/>
    </source>
</evidence>
<accession>A0ABU8VZ47</accession>
<dbReference type="EMBL" id="JBBKZV010000006">
    <property type="protein sequence ID" value="MEJ8823096.1"/>
    <property type="molecule type" value="Genomic_DNA"/>
</dbReference>
<protein>
    <submittedName>
        <fullName evidence="6">ATP-dependent DNA helicase</fullName>
        <ecNumber evidence="6">3.6.4.12</ecNumber>
    </submittedName>
</protein>
<dbReference type="PROSITE" id="PS51193">
    <property type="entry name" value="HELICASE_ATP_BIND_2"/>
    <property type="match status" value="1"/>
</dbReference>
<keyword evidence="2 6" id="KW-0378">Hydrolase</keyword>
<comment type="similarity">
    <text evidence="4">Belongs to the helicase family. DinG subfamily.</text>
</comment>
<dbReference type="InterPro" id="IPR011545">
    <property type="entry name" value="DEAD/DEAH_box_helicase_dom"/>
</dbReference>
<reference evidence="6 7" key="1">
    <citation type="submission" date="2024-03" db="EMBL/GenBank/DDBJ databases">
        <title>Novel species of the genus Variovorax.</title>
        <authorList>
            <person name="Liu Q."/>
            <person name="Xin Y.-H."/>
        </authorList>
    </citation>
    <scope>NUCLEOTIDE SEQUENCE [LARGE SCALE GENOMIC DNA]</scope>
    <source>
        <strain evidence="6 7">KACC 18501</strain>
    </source>
</reference>
<keyword evidence="3" id="KW-0067">ATP-binding</keyword>
<dbReference type="PANTHER" id="PTHR11472:SF34">
    <property type="entry name" value="REGULATOR OF TELOMERE ELONGATION HELICASE 1"/>
    <property type="match status" value="1"/>
</dbReference>
<proteinExistence type="inferred from homology"/>
<organism evidence="6 7">
    <name type="scientific">Variovorax humicola</name>
    <dbReference type="NCBI Taxonomy" id="1769758"/>
    <lineage>
        <taxon>Bacteria</taxon>
        <taxon>Pseudomonadati</taxon>
        <taxon>Pseudomonadota</taxon>
        <taxon>Betaproteobacteria</taxon>
        <taxon>Burkholderiales</taxon>
        <taxon>Comamonadaceae</taxon>
        <taxon>Variovorax</taxon>
    </lineage>
</organism>
<sequence length="682" mass="73993">MDLQSSAGPPQASERPLAGSLVRRTREAFSQQGALSLAADQFRERDGQTDMALAVARTIEEGGQLVVEAGTGVGKTFSYLVPALLSGERVLLSTATKTLQDQLYGRDLPRLVEALGLPVRTALLKGRASYLCLHRLDLARHDAGPDRVSARTLAKIEQWSKATRTGDLAELPGLDERSPLIPLVTSTRENCLGAQCPQFRPCHVNAARREALSADVVVINHHLFFADLAVRESGMAELLPTVRVVVFDEAHQLNETGVQFLGVQVGTAQALDFARDLLAAGLQHARGLVDWSTVVAAVERAARELRLAVGKQWPGAKLRWLDAAPEGIEPEAWQRALDALHEGFAQAAEAIDTVSEMAPDFVRLHERATQLAQRAARFALPCPPESVRWVDVGQQLRLIESPLDIAEAVQTRVLKVDKADPDAIGRAWIFTSATLGDDPKLRWFTEPCGLADAEVLRVASPFDYAAQAALYVPRQFPKPNDPGHSGAVAQLAARGAAVLGGRTLVLTTTLRALRVIGDAMRQHFEHTEAELRPEVLVQGELPKRVLMDRFREGAGAGRSGCVLVASASFWEGFDAPGDVLQLVVIDKLPFPPPNDPLVEARSRRLEGQGRSSFNDYFLPEAGVALKQGAGRLIRRETDRGLLVICDTRLVAMGYGKRLLAALPPMRRVEGEAAFDSALAELG</sequence>
<dbReference type="Pfam" id="PF13307">
    <property type="entry name" value="Helicase_C_2"/>
    <property type="match status" value="1"/>
</dbReference>
<dbReference type="InterPro" id="IPR006555">
    <property type="entry name" value="ATP-dep_Helicase_C"/>
</dbReference>
<dbReference type="Pfam" id="PF00270">
    <property type="entry name" value="DEAD"/>
    <property type="match status" value="1"/>
</dbReference>
<evidence type="ECO:0000256" key="4">
    <source>
        <dbReference type="ARBA" id="ARBA00038058"/>
    </source>
</evidence>
<evidence type="ECO:0000259" key="5">
    <source>
        <dbReference type="PROSITE" id="PS51193"/>
    </source>
</evidence>
<keyword evidence="1" id="KW-0547">Nucleotide-binding</keyword>
<gene>
    <name evidence="6" type="ORF">WKW80_13800</name>
</gene>
<dbReference type="GO" id="GO:0016787">
    <property type="term" value="F:hydrolase activity"/>
    <property type="evidence" value="ECO:0007669"/>
    <property type="project" value="UniProtKB-KW"/>
</dbReference>
<dbReference type="PANTHER" id="PTHR11472">
    <property type="entry name" value="DNA REPAIR DEAD HELICASE RAD3/XP-D SUBFAMILY MEMBER"/>
    <property type="match status" value="1"/>
</dbReference>
<evidence type="ECO:0000256" key="2">
    <source>
        <dbReference type="ARBA" id="ARBA00022801"/>
    </source>
</evidence>
<keyword evidence="6" id="KW-0347">Helicase</keyword>
<dbReference type="RefSeq" id="WP_340364120.1">
    <property type="nucleotide sequence ID" value="NZ_JBBKZV010000006.1"/>
</dbReference>
<name>A0ABU8VZ47_9BURK</name>
<dbReference type="EC" id="3.6.4.12" evidence="6"/>
<dbReference type="SMART" id="SM00491">
    <property type="entry name" value="HELICc2"/>
    <property type="match status" value="1"/>
</dbReference>
<comment type="caution">
    <text evidence="6">The sequence shown here is derived from an EMBL/GenBank/DDBJ whole genome shotgun (WGS) entry which is preliminary data.</text>
</comment>
<dbReference type="GO" id="GO:0003678">
    <property type="term" value="F:DNA helicase activity"/>
    <property type="evidence" value="ECO:0007669"/>
    <property type="project" value="UniProtKB-EC"/>
</dbReference>
<feature type="domain" description="Helicase ATP-binding" evidence="5">
    <location>
        <begin position="34"/>
        <end position="309"/>
    </location>
</feature>
<dbReference type="Proteomes" id="UP001363010">
    <property type="component" value="Unassembled WGS sequence"/>
</dbReference>
<dbReference type="SUPFAM" id="SSF52540">
    <property type="entry name" value="P-loop containing nucleoside triphosphate hydrolases"/>
    <property type="match status" value="1"/>
</dbReference>
<dbReference type="InterPro" id="IPR014013">
    <property type="entry name" value="Helic_SF1/SF2_ATP-bd_DinG/Rad3"/>
</dbReference>
<evidence type="ECO:0000313" key="6">
    <source>
        <dbReference type="EMBL" id="MEJ8823096.1"/>
    </source>
</evidence>
<dbReference type="InterPro" id="IPR045028">
    <property type="entry name" value="DinG/Rad3-like"/>
</dbReference>
<evidence type="ECO:0000256" key="1">
    <source>
        <dbReference type="ARBA" id="ARBA00022741"/>
    </source>
</evidence>
<dbReference type="Gene3D" id="3.40.50.300">
    <property type="entry name" value="P-loop containing nucleotide triphosphate hydrolases"/>
    <property type="match status" value="2"/>
</dbReference>
<dbReference type="InterPro" id="IPR027417">
    <property type="entry name" value="P-loop_NTPase"/>
</dbReference>